<feature type="transmembrane region" description="Helical" evidence="1">
    <location>
        <begin position="103"/>
        <end position="127"/>
    </location>
</feature>
<feature type="transmembrane region" description="Helical" evidence="1">
    <location>
        <begin position="173"/>
        <end position="189"/>
    </location>
</feature>
<keyword evidence="1" id="KW-1133">Transmembrane helix</keyword>
<dbReference type="EMBL" id="JACHHF010000007">
    <property type="protein sequence ID" value="MBB5176448.1"/>
    <property type="molecule type" value="Genomic_DNA"/>
</dbReference>
<evidence type="ECO:0000256" key="1">
    <source>
        <dbReference type="SAM" id="Phobius"/>
    </source>
</evidence>
<dbReference type="Proteomes" id="UP000579136">
    <property type="component" value="Unassembled WGS sequence"/>
</dbReference>
<evidence type="ECO:0000313" key="3">
    <source>
        <dbReference type="Proteomes" id="UP000579136"/>
    </source>
</evidence>
<keyword evidence="3" id="KW-1185">Reference proteome</keyword>
<dbReference type="AlphaFoldDB" id="A0A9Q2D035"/>
<reference evidence="2 3" key="1">
    <citation type="submission" date="2020-08" db="EMBL/GenBank/DDBJ databases">
        <title>Genomic Encyclopedia of Type Strains, Phase IV (KMG-IV): sequencing the most valuable type-strain genomes for metagenomic binning, comparative biology and taxonomic classification.</title>
        <authorList>
            <person name="Goeker M."/>
        </authorList>
    </citation>
    <scope>NUCLEOTIDE SEQUENCE [LARGE SCALE GENOMIC DNA]</scope>
    <source>
        <strain evidence="2 3">DSM 19163</strain>
    </source>
</reference>
<organism evidence="2 3">
    <name type="scientific">Nosocomiicoccus ampullae</name>
    <dbReference type="NCBI Taxonomy" id="489910"/>
    <lineage>
        <taxon>Bacteria</taxon>
        <taxon>Bacillati</taxon>
        <taxon>Bacillota</taxon>
        <taxon>Bacilli</taxon>
        <taxon>Bacillales</taxon>
        <taxon>Staphylococcaceae</taxon>
        <taxon>Nosocomiicoccus</taxon>
    </lineage>
</organism>
<feature type="transmembrane region" description="Helical" evidence="1">
    <location>
        <begin position="147"/>
        <end position="167"/>
    </location>
</feature>
<evidence type="ECO:0008006" key="4">
    <source>
        <dbReference type="Google" id="ProtNLM"/>
    </source>
</evidence>
<comment type="caution">
    <text evidence="2">The sequence shown here is derived from an EMBL/GenBank/DDBJ whole genome shotgun (WGS) entry which is preliminary data.</text>
</comment>
<dbReference type="Pfam" id="PF06691">
    <property type="entry name" value="DUF1189"/>
    <property type="match status" value="1"/>
</dbReference>
<accession>A0A9Q2D035</accession>
<protein>
    <recommendedName>
        <fullName evidence="4">DUF1189 domain-containing protein</fullName>
    </recommendedName>
</protein>
<keyword evidence="1" id="KW-0812">Transmembrane</keyword>
<proteinExistence type="predicted"/>
<gene>
    <name evidence="2" type="ORF">HNQ45_001336</name>
</gene>
<evidence type="ECO:0000313" key="2">
    <source>
        <dbReference type="EMBL" id="MBB5176448.1"/>
    </source>
</evidence>
<keyword evidence="1" id="KW-0472">Membrane</keyword>
<dbReference type="InterPro" id="IPR009574">
    <property type="entry name" value="DUF1189"/>
</dbReference>
<name>A0A9Q2D035_9STAP</name>
<sequence length="202" mass="23878">MLSFVNTNQFASTLDEVKDDIPKFEIVNYEYSGGEATLDSSKGKIIFTNDEVNTKDAFISFQKQGIEIQNMTEDYLSYSSFDKFKNDQELKNYIDTHKNSATFFFVVYSIIQIIVMSAFVFTILLLLSFILNKVAEIKNKRTDYMNWFKIISYSFVIPSVIFAVIEFVTHREFWWVYVFVIIFLTYYYKKLPELKKKRKPSI</sequence>